<keyword evidence="2" id="KW-0169">Cobalamin biosynthesis</keyword>
<dbReference type="RefSeq" id="WP_207762112.1">
    <property type="nucleotide sequence ID" value="NZ_FYEH01000011.1"/>
</dbReference>
<dbReference type="UniPathway" id="UPA00148"/>
<organism evidence="4 5">
    <name type="scientific">Arboricoccus pini</name>
    <dbReference type="NCBI Taxonomy" id="1963835"/>
    <lineage>
        <taxon>Bacteria</taxon>
        <taxon>Pseudomonadati</taxon>
        <taxon>Pseudomonadota</taxon>
        <taxon>Alphaproteobacteria</taxon>
        <taxon>Geminicoccales</taxon>
        <taxon>Geminicoccaceae</taxon>
        <taxon>Arboricoccus</taxon>
    </lineage>
</organism>
<evidence type="ECO:0000256" key="1">
    <source>
        <dbReference type="ARBA" id="ARBA00004953"/>
    </source>
</evidence>
<dbReference type="PANTHER" id="PTHR36925">
    <property type="entry name" value="COBALT-PRECORRIN-6A REDUCTASE"/>
    <property type="match status" value="1"/>
</dbReference>
<proteinExistence type="predicted"/>
<keyword evidence="3" id="KW-0560">Oxidoreductase</keyword>
<gene>
    <name evidence="4" type="ORF">SAMN07250955_11181</name>
</gene>
<dbReference type="AlphaFoldDB" id="A0A212RNJ0"/>
<evidence type="ECO:0000313" key="5">
    <source>
        <dbReference type="Proteomes" id="UP000197065"/>
    </source>
</evidence>
<dbReference type="PROSITE" id="PS51014">
    <property type="entry name" value="COBK_CBIJ"/>
    <property type="match status" value="1"/>
</dbReference>
<dbReference type="GO" id="GO:0016994">
    <property type="term" value="F:precorrin-6A reductase activity"/>
    <property type="evidence" value="ECO:0007669"/>
    <property type="project" value="InterPro"/>
</dbReference>
<keyword evidence="5" id="KW-1185">Reference proteome</keyword>
<accession>A0A212RNJ0</accession>
<protein>
    <submittedName>
        <fullName evidence="4">Precorrin-6A/cobalt-precorrin-6A reductase</fullName>
    </submittedName>
</protein>
<reference evidence="4 5" key="1">
    <citation type="submission" date="2017-06" db="EMBL/GenBank/DDBJ databases">
        <authorList>
            <person name="Kim H.J."/>
            <person name="Triplett B.A."/>
        </authorList>
    </citation>
    <scope>NUCLEOTIDE SEQUENCE [LARGE SCALE GENOMIC DNA]</scope>
    <source>
        <strain evidence="4 5">B29T1</strain>
    </source>
</reference>
<dbReference type="Pfam" id="PF02571">
    <property type="entry name" value="CbiJ"/>
    <property type="match status" value="1"/>
</dbReference>
<dbReference type="NCBIfam" id="NF005968">
    <property type="entry name" value="PRK08057.1-2"/>
    <property type="match status" value="1"/>
</dbReference>
<evidence type="ECO:0000256" key="2">
    <source>
        <dbReference type="ARBA" id="ARBA00022573"/>
    </source>
</evidence>
<dbReference type="GO" id="GO:0009236">
    <property type="term" value="P:cobalamin biosynthetic process"/>
    <property type="evidence" value="ECO:0007669"/>
    <property type="project" value="UniProtKB-UniPathway"/>
</dbReference>
<dbReference type="InterPro" id="IPR003723">
    <property type="entry name" value="Precorrin-6x_reduct"/>
</dbReference>
<dbReference type="Proteomes" id="UP000197065">
    <property type="component" value="Unassembled WGS sequence"/>
</dbReference>
<sequence length="252" mass="27087">MPTRLLILGGSSEASQLAAALAGRRDLHPLLSLAGVTRTPRPQPIEVRHGGFGGVEGLISFLRRWGASGLIDATHPFAARMSMNAASAAEVTGLPLLRFTRAAWLPGQGDDWHSVGDLAAAAAALGPKPRRVFLTTGRQGIEAFEAAPLHHYLIRAVDPPARRPALSDQTWLLDRGPFQLDGELDILRHHRIDILVTKNSGGEAAAAKLVAARLLRVPVIMIDRPRLPPVPCRHVIDDVLDWIARLPHGAAS</sequence>
<evidence type="ECO:0000256" key="3">
    <source>
        <dbReference type="ARBA" id="ARBA00023002"/>
    </source>
</evidence>
<comment type="pathway">
    <text evidence="1">Cofactor biosynthesis; adenosylcobalamin biosynthesis.</text>
</comment>
<dbReference type="PANTHER" id="PTHR36925:SF1">
    <property type="entry name" value="COBALT-PRECORRIN-6A REDUCTASE"/>
    <property type="match status" value="1"/>
</dbReference>
<name>A0A212RNJ0_9PROT</name>
<evidence type="ECO:0000313" key="4">
    <source>
        <dbReference type="EMBL" id="SNB74111.1"/>
    </source>
</evidence>
<dbReference type="EMBL" id="FYEH01000011">
    <property type="protein sequence ID" value="SNB74111.1"/>
    <property type="molecule type" value="Genomic_DNA"/>
</dbReference>